<feature type="domain" description="G" evidence="4">
    <location>
        <begin position="2"/>
        <end position="109"/>
    </location>
</feature>
<dbReference type="PANTHER" id="PTHR23305">
    <property type="entry name" value="OBG GTPASE FAMILY"/>
    <property type="match status" value="1"/>
</dbReference>
<dbReference type="GO" id="GO:0005524">
    <property type="term" value="F:ATP binding"/>
    <property type="evidence" value="ECO:0007669"/>
    <property type="project" value="UniProtKB-KW"/>
</dbReference>
<evidence type="ECO:0000259" key="4">
    <source>
        <dbReference type="Pfam" id="PF01926"/>
    </source>
</evidence>
<feature type="domain" description="YchF C-terminal" evidence="5">
    <location>
        <begin position="271"/>
        <end position="354"/>
    </location>
</feature>
<protein>
    <submittedName>
        <fullName evidence="6">Redox-regulated ATPase YchF</fullName>
    </submittedName>
</protein>
<dbReference type="FunFam" id="3.10.20.30:FF:000001">
    <property type="entry name" value="Ribosome-binding ATPase YchF"/>
    <property type="match status" value="1"/>
</dbReference>
<dbReference type="AlphaFoldDB" id="A0A932I0N9"/>
<dbReference type="PRINTS" id="PR00326">
    <property type="entry name" value="GTP1OBG"/>
</dbReference>
<dbReference type="InterPro" id="IPR004396">
    <property type="entry name" value="ATPase_YchF/OLA1"/>
</dbReference>
<dbReference type="GO" id="GO:0005525">
    <property type="term" value="F:GTP binding"/>
    <property type="evidence" value="ECO:0007669"/>
    <property type="project" value="InterPro"/>
</dbReference>
<dbReference type="SUPFAM" id="SSF52540">
    <property type="entry name" value="P-loop containing nucleoside triphosphate hydrolases"/>
    <property type="match status" value="1"/>
</dbReference>
<evidence type="ECO:0000256" key="1">
    <source>
        <dbReference type="ARBA" id="ARBA00022723"/>
    </source>
</evidence>
<evidence type="ECO:0000259" key="5">
    <source>
        <dbReference type="Pfam" id="PF06071"/>
    </source>
</evidence>
<keyword evidence="1" id="KW-0479">Metal-binding</keyword>
<dbReference type="GO" id="GO:0016887">
    <property type="term" value="F:ATP hydrolysis activity"/>
    <property type="evidence" value="ECO:0007669"/>
    <property type="project" value="InterPro"/>
</dbReference>
<reference evidence="6" key="1">
    <citation type="submission" date="2020-07" db="EMBL/GenBank/DDBJ databases">
        <title>Huge and variable diversity of episymbiotic CPR bacteria and DPANN archaea in groundwater ecosystems.</title>
        <authorList>
            <person name="He C.Y."/>
            <person name="Keren R."/>
            <person name="Whittaker M."/>
            <person name="Farag I.F."/>
            <person name="Doudna J."/>
            <person name="Cate J.H.D."/>
            <person name="Banfield J.F."/>
        </authorList>
    </citation>
    <scope>NUCLEOTIDE SEQUENCE</scope>
    <source>
        <strain evidence="6">NC_groundwater_763_Ag_S-0.2um_68_21</strain>
    </source>
</reference>
<dbReference type="Gene3D" id="3.10.20.30">
    <property type="match status" value="1"/>
</dbReference>
<dbReference type="EMBL" id="JACPUR010000015">
    <property type="protein sequence ID" value="MBI3127114.1"/>
    <property type="molecule type" value="Genomic_DNA"/>
</dbReference>
<dbReference type="Pfam" id="PF06071">
    <property type="entry name" value="YchF-GTPase_C"/>
    <property type="match status" value="1"/>
</dbReference>
<evidence type="ECO:0000313" key="6">
    <source>
        <dbReference type="EMBL" id="MBI3127114.1"/>
    </source>
</evidence>
<keyword evidence="3" id="KW-0067">ATP-binding</keyword>
<dbReference type="Gene3D" id="3.40.50.300">
    <property type="entry name" value="P-loop containing nucleotide triphosphate hydrolases"/>
    <property type="match status" value="1"/>
</dbReference>
<accession>A0A932I0N9</accession>
<sequence>MKIGIIGLPASGKTTLFNALTGGAARTGAYGGGQLHVGVAQVTDPRVDALAAIFKPKKKTYATVDFADVPGLGSEEGGGAKRGADAIPASLQGADALLLVVRAFGDPGVPHPKGSVDPARDLADVRLDLVLRDMAVAERRLERLERSVALKKDPAEAAELAALKRVQAALDEGRPVSSVDLTEDEAHRLRGFGFLSGKPLLVAVNAGEEDIAKPASALGVAEEGAVVLCARLEEELAQLPEAEKADFLSGYGLERPARDRVVRASFALLGLICFLTVGEDEVRSWPIRRGDAALRAAGSIHSDLERGFIRAEVVSYEDFMKAGSIAAAREKGALRLEGKDYAVKDGDILNIRFNV</sequence>
<dbReference type="Proteomes" id="UP000782312">
    <property type="component" value="Unassembled WGS sequence"/>
</dbReference>
<dbReference type="PIRSF" id="PIRSF006641">
    <property type="entry name" value="CHP00092"/>
    <property type="match status" value="1"/>
</dbReference>
<gene>
    <name evidence="6" type="primary">ychF</name>
    <name evidence="6" type="ORF">HYZ11_05885</name>
</gene>
<dbReference type="GO" id="GO:0005737">
    <property type="term" value="C:cytoplasm"/>
    <property type="evidence" value="ECO:0007669"/>
    <property type="project" value="TreeGrafter"/>
</dbReference>
<organism evidence="6 7">
    <name type="scientific">Tectimicrobiota bacterium</name>
    <dbReference type="NCBI Taxonomy" id="2528274"/>
    <lineage>
        <taxon>Bacteria</taxon>
        <taxon>Pseudomonadati</taxon>
        <taxon>Nitrospinota/Tectimicrobiota group</taxon>
        <taxon>Candidatus Tectimicrobiota</taxon>
    </lineage>
</organism>
<dbReference type="Gene3D" id="1.10.150.300">
    <property type="entry name" value="TGS-like domain"/>
    <property type="match status" value="1"/>
</dbReference>
<proteinExistence type="predicted"/>
<evidence type="ECO:0000256" key="3">
    <source>
        <dbReference type="ARBA" id="ARBA00022840"/>
    </source>
</evidence>
<comment type="caution">
    <text evidence="6">The sequence shown here is derived from an EMBL/GenBank/DDBJ whole genome shotgun (WGS) entry which is preliminary data.</text>
</comment>
<evidence type="ECO:0000313" key="7">
    <source>
        <dbReference type="Proteomes" id="UP000782312"/>
    </source>
</evidence>
<dbReference type="InterPro" id="IPR012675">
    <property type="entry name" value="Beta-grasp_dom_sf"/>
</dbReference>
<dbReference type="GO" id="GO:0046872">
    <property type="term" value="F:metal ion binding"/>
    <property type="evidence" value="ECO:0007669"/>
    <property type="project" value="UniProtKB-KW"/>
</dbReference>
<dbReference type="InterPro" id="IPR012676">
    <property type="entry name" value="TGS-like"/>
</dbReference>
<dbReference type="PANTHER" id="PTHR23305:SF18">
    <property type="entry name" value="OBG-TYPE G DOMAIN-CONTAINING PROTEIN"/>
    <property type="match status" value="1"/>
</dbReference>
<dbReference type="Pfam" id="PF01926">
    <property type="entry name" value="MMR_HSR1"/>
    <property type="match status" value="1"/>
</dbReference>
<dbReference type="InterPro" id="IPR027417">
    <property type="entry name" value="P-loop_NTPase"/>
</dbReference>
<name>A0A932I0N9_UNCTE</name>
<dbReference type="SUPFAM" id="SSF81271">
    <property type="entry name" value="TGS-like"/>
    <property type="match status" value="1"/>
</dbReference>
<dbReference type="InterPro" id="IPR023192">
    <property type="entry name" value="TGS-like_dom_sf"/>
</dbReference>
<dbReference type="InterPro" id="IPR013029">
    <property type="entry name" value="YchF_C"/>
</dbReference>
<dbReference type="InterPro" id="IPR006073">
    <property type="entry name" value="GTP-bd"/>
</dbReference>
<keyword evidence="2" id="KW-0547">Nucleotide-binding</keyword>
<evidence type="ECO:0000256" key="2">
    <source>
        <dbReference type="ARBA" id="ARBA00022741"/>
    </source>
</evidence>